<feature type="compositionally biased region" description="Acidic residues" evidence="3">
    <location>
        <begin position="46"/>
        <end position="58"/>
    </location>
</feature>
<feature type="chain" id="PRO_5011524581" evidence="5">
    <location>
        <begin position="29"/>
        <end position="803"/>
    </location>
</feature>
<feature type="region of interest" description="Disordered" evidence="3">
    <location>
        <begin position="722"/>
        <end position="773"/>
    </location>
</feature>
<dbReference type="InterPro" id="IPR004843">
    <property type="entry name" value="Calcineurin-like_PHP"/>
</dbReference>
<dbReference type="SUPFAM" id="SSF55816">
    <property type="entry name" value="5'-nucleotidase (syn. UDP-sugar hydrolase), C-terminal domain"/>
    <property type="match status" value="1"/>
</dbReference>
<evidence type="ECO:0000256" key="5">
    <source>
        <dbReference type="SAM" id="SignalP"/>
    </source>
</evidence>
<dbReference type="SUPFAM" id="SSF56300">
    <property type="entry name" value="Metallo-dependent phosphatases"/>
    <property type="match status" value="1"/>
</dbReference>
<evidence type="ECO:0000259" key="7">
    <source>
        <dbReference type="Pfam" id="PF02872"/>
    </source>
</evidence>
<feature type="compositionally biased region" description="Low complexity" evidence="3">
    <location>
        <begin position="755"/>
        <end position="765"/>
    </location>
</feature>
<dbReference type="GO" id="GO:0008768">
    <property type="term" value="F:UDP-sugar diphosphatase activity"/>
    <property type="evidence" value="ECO:0007669"/>
    <property type="project" value="TreeGrafter"/>
</dbReference>
<accession>A0A1H3X080</accession>
<proteinExistence type="predicted"/>
<evidence type="ECO:0000256" key="1">
    <source>
        <dbReference type="ARBA" id="ARBA00022729"/>
    </source>
</evidence>
<keyword evidence="4" id="KW-1133">Transmembrane helix</keyword>
<dbReference type="RefSeq" id="WP_092561738.1">
    <property type="nucleotide sequence ID" value="NZ_FNQV01000003.1"/>
</dbReference>
<keyword evidence="9" id="KW-1185">Reference proteome</keyword>
<keyword evidence="2" id="KW-0677">Repeat</keyword>
<dbReference type="InterPro" id="IPR029052">
    <property type="entry name" value="Metallo-depent_PP-like"/>
</dbReference>
<dbReference type="Pfam" id="PF02872">
    <property type="entry name" value="5_nucleotid_C"/>
    <property type="match status" value="1"/>
</dbReference>
<dbReference type="EMBL" id="FNQV01000003">
    <property type="protein sequence ID" value="SDZ92361.1"/>
    <property type="molecule type" value="Genomic_DNA"/>
</dbReference>
<dbReference type="PANTHER" id="PTHR11575:SF24">
    <property type="entry name" value="5'-NUCLEOTIDASE"/>
    <property type="match status" value="1"/>
</dbReference>
<dbReference type="Gene3D" id="3.60.21.10">
    <property type="match status" value="1"/>
</dbReference>
<evidence type="ECO:0000313" key="9">
    <source>
        <dbReference type="Proteomes" id="UP000199288"/>
    </source>
</evidence>
<gene>
    <name evidence="8" type="ORF">SAMN02910418_00549</name>
</gene>
<evidence type="ECO:0000256" key="4">
    <source>
        <dbReference type="SAM" id="Phobius"/>
    </source>
</evidence>
<feature type="region of interest" description="Disordered" evidence="3">
    <location>
        <begin position="25"/>
        <end position="100"/>
    </location>
</feature>
<dbReference type="AlphaFoldDB" id="A0A1H3X080"/>
<feature type="domain" description="Calcineurin-like phosphoesterase" evidence="6">
    <location>
        <begin position="115"/>
        <end position="322"/>
    </location>
</feature>
<dbReference type="InterPro" id="IPR008334">
    <property type="entry name" value="5'-Nucleotdase_C"/>
</dbReference>
<feature type="compositionally biased region" description="Acidic residues" evidence="3">
    <location>
        <begin position="732"/>
        <end position="754"/>
    </location>
</feature>
<dbReference type="Pfam" id="PF00149">
    <property type="entry name" value="Metallophos"/>
    <property type="match status" value="1"/>
</dbReference>
<evidence type="ECO:0000256" key="3">
    <source>
        <dbReference type="SAM" id="MobiDB-lite"/>
    </source>
</evidence>
<feature type="signal peptide" evidence="5">
    <location>
        <begin position="1"/>
        <end position="28"/>
    </location>
</feature>
<dbReference type="Gene3D" id="3.90.780.10">
    <property type="entry name" value="5'-Nucleotidase, C-terminal domain"/>
    <property type="match status" value="1"/>
</dbReference>
<dbReference type="OrthoDB" id="1016457at2"/>
<dbReference type="InterPro" id="IPR006179">
    <property type="entry name" value="5_nucleotidase/apyrase"/>
</dbReference>
<protein>
    <submittedName>
        <fullName evidence="8">5'-nucleotidase</fullName>
    </submittedName>
</protein>
<name>A0A1H3X080_9ACTO</name>
<keyword evidence="1 5" id="KW-0732">Signal</keyword>
<dbReference type="Pfam" id="PF04886">
    <property type="entry name" value="PT"/>
    <property type="match status" value="1"/>
</dbReference>
<keyword evidence="4" id="KW-0472">Membrane</keyword>
<feature type="domain" description="5'-Nucleotidase C-terminal" evidence="7">
    <location>
        <begin position="401"/>
        <end position="574"/>
    </location>
</feature>
<dbReference type="Proteomes" id="UP000199288">
    <property type="component" value="Unassembled WGS sequence"/>
</dbReference>
<dbReference type="InterPro" id="IPR006970">
    <property type="entry name" value="PT"/>
</dbReference>
<dbReference type="PANTHER" id="PTHR11575">
    <property type="entry name" value="5'-NUCLEOTIDASE-RELATED"/>
    <property type="match status" value="1"/>
</dbReference>
<dbReference type="PRINTS" id="PR01607">
    <property type="entry name" value="APYRASEFAMLY"/>
</dbReference>
<evidence type="ECO:0000256" key="2">
    <source>
        <dbReference type="ARBA" id="ARBA00022737"/>
    </source>
</evidence>
<dbReference type="GO" id="GO:0030288">
    <property type="term" value="C:outer membrane-bounded periplasmic space"/>
    <property type="evidence" value="ECO:0007669"/>
    <property type="project" value="TreeGrafter"/>
</dbReference>
<reference evidence="9" key="1">
    <citation type="submission" date="2016-10" db="EMBL/GenBank/DDBJ databases">
        <authorList>
            <person name="Varghese N."/>
            <person name="Submissions S."/>
        </authorList>
    </citation>
    <scope>NUCLEOTIDE SEQUENCE [LARGE SCALE GENOMIC DNA]</scope>
    <source>
        <strain evidence="9">KPR-1</strain>
    </source>
</reference>
<evidence type="ECO:0000313" key="8">
    <source>
        <dbReference type="EMBL" id="SDZ92361.1"/>
    </source>
</evidence>
<dbReference type="InterPro" id="IPR036907">
    <property type="entry name" value="5'-Nucleotdase_C_sf"/>
</dbReference>
<organism evidence="8 9">
    <name type="scientific">Bowdeniella nasicola</name>
    <dbReference type="NCBI Taxonomy" id="208480"/>
    <lineage>
        <taxon>Bacteria</taxon>
        <taxon>Bacillati</taxon>
        <taxon>Actinomycetota</taxon>
        <taxon>Actinomycetes</taxon>
        <taxon>Actinomycetales</taxon>
        <taxon>Actinomycetaceae</taxon>
        <taxon>Bowdeniella</taxon>
    </lineage>
</organism>
<evidence type="ECO:0000259" key="6">
    <source>
        <dbReference type="Pfam" id="PF00149"/>
    </source>
</evidence>
<dbReference type="GO" id="GO:0008253">
    <property type="term" value="F:5'-nucleotidase activity"/>
    <property type="evidence" value="ECO:0007669"/>
    <property type="project" value="TreeGrafter"/>
</dbReference>
<sequence>MSKSIYTRSLAGLSAAALALVGLAGAAAADPAESPEPTTSDTVEAPSEEAESGAEATDEAGNGNDADAETPADEASNSEGDAADEGEAGETSTTESKVGLQASTQAAPDYVALDILNITDFHGRINQAAKIATFLNQFRSANPDGTIFTSSGDNIGATTFESSSQDDKPTITVLNMMGLRVSAVGNHEFDKGWDDFVAKNATTDFTYLGANVENEVPDLPSHEVVDLNGVKVGFVGILTEDMGSLVSPDGVKGIGWGDMVKHANAQAEILTDGDEANGEADVLIALVHEGPNTPDVADGEFSTLANGISEKYTAVFAGHTHIAYNTEHRGIQFLQSGQYGEGVGHLALQYDENHDVEGFYKPLVKTAGITATKSLDVTPDPEIAAYVKEVTDQAEEIGKEVIGYTAGDFLRGKNTDGSENRGSESTIGNLVAEAHLAQAKVTQEDTDFAVMNPGGIRADLLYKADSDGAVTLKDAAVIQPFANSLMVVTLTGAEIKQMLEEQWQLDKDGNVPNRAFLKLGIAGFSYTYDPAAERGERITSITLDNGEPIDMAANYRVAANSFLATGGDNFHVLAGKPIQDTGQIDLDATIDYIKNTAATKDTALQPKFNQRSIGIHDVKGNLPEGLVVSGTELSLEFSSLSFSAEAVTGGKVATELTCEFSLVDGDSLGKETVAVDNTVSDGADETGKATIDLTVPDLTGREGQTIALVCSTDLGDEVTVATGKVDGTPGEDPTEQPTEEPTEQPTEEPTEQPTEDPTGTPTEPGKPALPITGAQSDHLGIAALLLVGAGLASVGIARRQALR</sequence>
<keyword evidence="4" id="KW-0812">Transmembrane</keyword>
<feature type="transmembrane region" description="Helical" evidence="4">
    <location>
        <begin position="779"/>
        <end position="797"/>
    </location>
</feature>
<dbReference type="GO" id="GO:0009166">
    <property type="term" value="P:nucleotide catabolic process"/>
    <property type="evidence" value="ECO:0007669"/>
    <property type="project" value="InterPro"/>
</dbReference>